<protein>
    <submittedName>
        <fullName evidence="7">Histidine kinase</fullName>
    </submittedName>
</protein>
<dbReference type="EMBL" id="PPPD01000001">
    <property type="protein sequence ID" value="PNY80545.1"/>
    <property type="molecule type" value="Genomic_DNA"/>
</dbReference>
<dbReference type="SMART" id="SM00387">
    <property type="entry name" value="HATPase_c"/>
    <property type="match status" value="1"/>
</dbReference>
<keyword evidence="1" id="KW-0808">Transferase</keyword>
<evidence type="ECO:0000256" key="3">
    <source>
        <dbReference type="ARBA" id="ARBA00023012"/>
    </source>
</evidence>
<reference evidence="7 8" key="1">
    <citation type="submission" date="2018-01" db="EMBL/GenBank/DDBJ databases">
        <title>Deinococcus koreensis sp. nov., a radiation-resistant bacterium isolated from river water.</title>
        <authorList>
            <person name="Choi A."/>
        </authorList>
    </citation>
    <scope>NUCLEOTIDE SEQUENCE [LARGE SCALE GENOMIC DNA]</scope>
    <source>
        <strain evidence="7 8">SJW1-2</strain>
    </source>
</reference>
<dbReference type="CDD" id="cd16917">
    <property type="entry name" value="HATPase_UhpB-NarQ-NarX-like"/>
    <property type="match status" value="1"/>
</dbReference>
<evidence type="ECO:0000256" key="2">
    <source>
        <dbReference type="ARBA" id="ARBA00022777"/>
    </source>
</evidence>
<feature type="transmembrane region" description="Helical" evidence="5">
    <location>
        <begin position="59"/>
        <end position="79"/>
    </location>
</feature>
<feature type="transmembrane region" description="Helical" evidence="5">
    <location>
        <begin position="175"/>
        <end position="198"/>
    </location>
</feature>
<dbReference type="InterPro" id="IPR011712">
    <property type="entry name" value="Sig_transdc_His_kin_sub3_dim/P"/>
</dbReference>
<feature type="region of interest" description="Disordered" evidence="4">
    <location>
        <begin position="268"/>
        <end position="292"/>
    </location>
</feature>
<evidence type="ECO:0000259" key="6">
    <source>
        <dbReference type="PROSITE" id="PS50109"/>
    </source>
</evidence>
<dbReference type="SUPFAM" id="SSF55874">
    <property type="entry name" value="ATPase domain of HSP90 chaperone/DNA topoisomerase II/histidine kinase"/>
    <property type="match status" value="1"/>
</dbReference>
<dbReference type="InterPro" id="IPR050482">
    <property type="entry name" value="Sensor_HK_TwoCompSys"/>
</dbReference>
<feature type="compositionally biased region" description="Pro residues" evidence="4">
    <location>
        <begin position="574"/>
        <end position="584"/>
    </location>
</feature>
<dbReference type="InterPro" id="IPR005467">
    <property type="entry name" value="His_kinase_dom"/>
</dbReference>
<dbReference type="PANTHER" id="PTHR24421">
    <property type="entry name" value="NITRATE/NITRITE SENSOR PROTEIN NARX-RELATED"/>
    <property type="match status" value="1"/>
</dbReference>
<organism evidence="7 8">
    <name type="scientific">Deinococcus koreensis</name>
    <dbReference type="NCBI Taxonomy" id="2054903"/>
    <lineage>
        <taxon>Bacteria</taxon>
        <taxon>Thermotogati</taxon>
        <taxon>Deinococcota</taxon>
        <taxon>Deinococci</taxon>
        <taxon>Deinococcales</taxon>
        <taxon>Deinococcaceae</taxon>
        <taxon>Deinococcus</taxon>
    </lineage>
</organism>
<comment type="caution">
    <text evidence="7">The sequence shown here is derived from an EMBL/GenBank/DDBJ whole genome shotgun (WGS) entry which is preliminary data.</text>
</comment>
<evidence type="ECO:0000313" key="7">
    <source>
        <dbReference type="EMBL" id="PNY80545.1"/>
    </source>
</evidence>
<feature type="transmembrane region" description="Helical" evidence="5">
    <location>
        <begin position="31"/>
        <end position="53"/>
    </location>
</feature>
<feature type="region of interest" description="Disordered" evidence="4">
    <location>
        <begin position="515"/>
        <end position="604"/>
    </location>
</feature>
<feature type="compositionally biased region" description="Basic and acidic residues" evidence="4">
    <location>
        <begin position="282"/>
        <end position="292"/>
    </location>
</feature>
<name>A0A2K3UVH6_9DEIO</name>
<sequence length="604" mass="62479">MGTGTGAGEGRLGSAGGLLAELLDARTYRTALYLLLALPAGGLITGLLVGGVVAGVLTLWLLIGAAFLLGTLWLVGGLGDLQRLLAGLLGVRFARPLPPEYPGVLPWLRATLADPVTYRTLLFHLIQLPLALLCWLVVGTLAAVCLLGLASPLWLMNPGALPVMWGEWTLRPSPLGVLGLLLLGAGGLVVTAGVVNLLGRMWTRLAVALLARDPGAEAARREVVALRRAAGRVALGDDLGATLQDLTAQARAASTAHAVALVAPDGTLRAGSGPDAQALGGRPDRRPAPGEADVRRSVDGALLATLPVALPPSAGVPDGGVLRALYAPGVRPGSEELAFLLSIADHAGTALHAAQLIERAGARAGEQERARLARELHDSVAQALYGITLGAKTARATLELDPERTRASLEYTIRLAEGGVSEMKALLFSLRPDALEEGGLVAALRQHAHALEARHGLTVHAELKTEPRLGPDAQAAAYRVAQEAMHNIVKHARATQVWLDVHEDGQQVILSVRDDGRGFDPAAPRSGTLGQRSMRERAAGVGGGLEVRSAPGAGTQVTLRLPVDAPVQAELRLPPGPESAPPSGEPSAASGSTAPDLPAPRGSR</sequence>
<dbReference type="InterPro" id="IPR036890">
    <property type="entry name" value="HATPase_C_sf"/>
</dbReference>
<feature type="domain" description="Histidine kinase" evidence="6">
    <location>
        <begin position="479"/>
        <end position="565"/>
    </location>
</feature>
<dbReference type="Gene3D" id="3.30.565.10">
    <property type="entry name" value="Histidine kinase-like ATPase, C-terminal domain"/>
    <property type="match status" value="1"/>
</dbReference>
<keyword evidence="5" id="KW-0812">Transmembrane</keyword>
<dbReference type="PANTHER" id="PTHR24421:SF61">
    <property type="entry name" value="OXYGEN SENSOR HISTIDINE KINASE NREB"/>
    <property type="match status" value="1"/>
</dbReference>
<evidence type="ECO:0000313" key="8">
    <source>
        <dbReference type="Proteomes" id="UP000236379"/>
    </source>
</evidence>
<accession>A0A2K3UVH6</accession>
<keyword evidence="5" id="KW-0472">Membrane</keyword>
<dbReference type="Pfam" id="PF02518">
    <property type="entry name" value="HATPase_c"/>
    <property type="match status" value="1"/>
</dbReference>
<dbReference type="InterPro" id="IPR025828">
    <property type="entry name" value="Put_sensor_dom"/>
</dbReference>
<dbReference type="GO" id="GO:0016020">
    <property type="term" value="C:membrane"/>
    <property type="evidence" value="ECO:0007669"/>
    <property type="project" value="InterPro"/>
</dbReference>
<dbReference type="PROSITE" id="PS50109">
    <property type="entry name" value="HIS_KIN"/>
    <property type="match status" value="1"/>
</dbReference>
<keyword evidence="2 7" id="KW-0418">Kinase</keyword>
<dbReference type="InterPro" id="IPR003594">
    <property type="entry name" value="HATPase_dom"/>
</dbReference>
<gene>
    <name evidence="7" type="ORF">CVO96_03465</name>
</gene>
<dbReference type="GO" id="GO:0046983">
    <property type="term" value="F:protein dimerization activity"/>
    <property type="evidence" value="ECO:0007669"/>
    <property type="project" value="InterPro"/>
</dbReference>
<dbReference type="OrthoDB" id="9795828at2"/>
<dbReference type="Pfam" id="PF13796">
    <property type="entry name" value="Sensor"/>
    <property type="match status" value="1"/>
</dbReference>
<dbReference type="Gene3D" id="1.20.5.1930">
    <property type="match status" value="1"/>
</dbReference>
<keyword evidence="8" id="KW-1185">Reference proteome</keyword>
<dbReference type="AlphaFoldDB" id="A0A2K3UVH6"/>
<feature type="transmembrane region" description="Helical" evidence="5">
    <location>
        <begin position="128"/>
        <end position="155"/>
    </location>
</feature>
<evidence type="ECO:0000256" key="5">
    <source>
        <dbReference type="SAM" id="Phobius"/>
    </source>
</evidence>
<dbReference type="GO" id="GO:0000155">
    <property type="term" value="F:phosphorelay sensor kinase activity"/>
    <property type="evidence" value="ECO:0007669"/>
    <property type="project" value="InterPro"/>
</dbReference>
<keyword evidence="5" id="KW-1133">Transmembrane helix</keyword>
<evidence type="ECO:0000256" key="1">
    <source>
        <dbReference type="ARBA" id="ARBA00022679"/>
    </source>
</evidence>
<evidence type="ECO:0000256" key="4">
    <source>
        <dbReference type="SAM" id="MobiDB-lite"/>
    </source>
</evidence>
<dbReference type="Proteomes" id="UP000236379">
    <property type="component" value="Unassembled WGS sequence"/>
</dbReference>
<dbReference type="Pfam" id="PF07730">
    <property type="entry name" value="HisKA_3"/>
    <property type="match status" value="1"/>
</dbReference>
<proteinExistence type="predicted"/>
<keyword evidence="3" id="KW-0902">Two-component regulatory system</keyword>